<dbReference type="CDD" id="cd02062">
    <property type="entry name" value="Nitro_FMN_reductase"/>
    <property type="match status" value="1"/>
</dbReference>
<evidence type="ECO:0000259" key="3">
    <source>
        <dbReference type="Pfam" id="PF00881"/>
    </source>
</evidence>
<dbReference type="Gene3D" id="3.40.109.10">
    <property type="entry name" value="NADH Oxidase"/>
    <property type="match status" value="1"/>
</dbReference>
<evidence type="ECO:0000256" key="2">
    <source>
        <dbReference type="ARBA" id="ARBA00023002"/>
    </source>
</evidence>
<dbReference type="Proteomes" id="UP001233164">
    <property type="component" value="Unassembled WGS sequence"/>
</dbReference>
<dbReference type="PANTHER" id="PTHR43673">
    <property type="entry name" value="NAD(P)H NITROREDUCTASE YDGI-RELATED"/>
    <property type="match status" value="1"/>
</dbReference>
<comment type="caution">
    <text evidence="4">The sequence shown here is derived from an EMBL/GenBank/DDBJ whole genome shotgun (WGS) entry which is preliminary data.</text>
</comment>
<evidence type="ECO:0000313" key="5">
    <source>
        <dbReference type="Proteomes" id="UP001233164"/>
    </source>
</evidence>
<dbReference type="PANTHER" id="PTHR43673:SF10">
    <property type="entry name" value="NADH DEHYDROGENASE_NAD(P)H NITROREDUCTASE XCC3605-RELATED"/>
    <property type="match status" value="1"/>
</dbReference>
<protein>
    <submittedName>
        <fullName evidence="4">Nitroreductase family protein</fullName>
    </submittedName>
</protein>
<feature type="domain" description="Nitroreductase" evidence="3">
    <location>
        <begin position="99"/>
        <end position="185"/>
    </location>
</feature>
<gene>
    <name evidence="4" type="ORF">QT969_19735</name>
</gene>
<evidence type="ECO:0000313" key="4">
    <source>
        <dbReference type="EMBL" id="MDM7490518.1"/>
    </source>
</evidence>
<reference evidence="4 5" key="1">
    <citation type="submission" date="2023-06" db="EMBL/GenBank/DDBJ databases">
        <title>Rhodococcus indonesiensis sp. nov a new member of the Rhodococcus ruber lineage isolated from a sediment of neutral hot spring.</title>
        <authorList>
            <person name="Kusuma A.B."/>
            <person name="Fenylestari G."/>
            <person name="Ammar F."/>
            <person name="Nouioui I."/>
            <person name="Goodfellow M."/>
        </authorList>
    </citation>
    <scope>NUCLEOTIDE SEQUENCE [LARGE SCALE GENOMIC DNA]</scope>
    <source>
        <strain evidence="4 5">CSLK01-03</strain>
    </source>
</reference>
<keyword evidence="5" id="KW-1185">Reference proteome</keyword>
<comment type="similarity">
    <text evidence="1">Belongs to the nitroreductase family.</text>
</comment>
<dbReference type="Pfam" id="PF00881">
    <property type="entry name" value="Nitroreductase"/>
    <property type="match status" value="2"/>
</dbReference>
<organism evidence="4 5">
    <name type="scientific">Rhodococcus indonesiensis</name>
    <dbReference type="NCBI Taxonomy" id="3055869"/>
    <lineage>
        <taxon>Bacteria</taxon>
        <taxon>Bacillati</taxon>
        <taxon>Actinomycetota</taxon>
        <taxon>Actinomycetes</taxon>
        <taxon>Mycobacteriales</taxon>
        <taxon>Nocardiaceae</taxon>
        <taxon>Rhodococcus</taxon>
    </lineage>
</organism>
<dbReference type="RefSeq" id="WP_289380780.1">
    <property type="nucleotide sequence ID" value="NZ_JAUBOF010000089.1"/>
</dbReference>
<dbReference type="SUPFAM" id="SSF55469">
    <property type="entry name" value="FMN-dependent nitroreductase-like"/>
    <property type="match status" value="1"/>
</dbReference>
<feature type="domain" description="Nitroreductase" evidence="3">
    <location>
        <begin position="42"/>
        <end position="97"/>
    </location>
</feature>
<dbReference type="EMBL" id="JAUBOF010000089">
    <property type="protein sequence ID" value="MDM7490518.1"/>
    <property type="molecule type" value="Genomic_DNA"/>
</dbReference>
<sequence length="207" mass="23198">MWEAFCGSIIRDSCAGELAPFRQPQLECATAKFAGLKSIAVHRRSVRWFQDRDVPRALVEEAAAVGLTAPSACNRQSFRLLIIDDPELRKRVAKIPMGTAGFADQIPAIAVLIGQHRGYEHERDRHAIYVDGGLFASGFVLALEGLGLNSCCINWPEIRVKNRQIRKLIGLDEDERVIMLVAIGYGTENQLVPRSHKRHVKTVVEWR</sequence>
<dbReference type="InterPro" id="IPR029479">
    <property type="entry name" value="Nitroreductase"/>
</dbReference>
<dbReference type="InterPro" id="IPR000415">
    <property type="entry name" value="Nitroreductase-like"/>
</dbReference>
<name>A0ABT7RSA4_9NOCA</name>
<proteinExistence type="inferred from homology"/>
<keyword evidence="2" id="KW-0560">Oxidoreductase</keyword>
<accession>A0ABT7RSA4</accession>
<evidence type="ECO:0000256" key="1">
    <source>
        <dbReference type="ARBA" id="ARBA00007118"/>
    </source>
</evidence>